<dbReference type="Gene3D" id="2.60.40.10">
    <property type="entry name" value="Immunoglobulins"/>
    <property type="match status" value="1"/>
</dbReference>
<feature type="signal peptide" evidence="1">
    <location>
        <begin position="1"/>
        <end position="29"/>
    </location>
</feature>
<dbReference type="Proteomes" id="UP000616724">
    <property type="component" value="Unassembled WGS sequence"/>
</dbReference>
<dbReference type="InterPro" id="IPR001434">
    <property type="entry name" value="OmcB-like_DUF11"/>
</dbReference>
<sequence length="275" mass="28692">MFMTRGAARLAAVLIGVVLVSVPGTAALAAPPEPDWGGADLSVRLDASPRRAQPGQPLLYRVNVRNAGPGDAVLPVLTVRIPAGVEIVNADVAECRPGRVRGEVICASDADVPAGSTGGVTITGVVRPGARGPLTATASITSEVVDGNAANDSARLLTPVAEGADLALRLTDRSRAGRTVTMGATVRNRGPRTVRDALVLFQAGRARFVAARGARCRPYPGYVGCALRSVGSGEQVRLRLSFRVRGRAVRAEAAVYSAHLGDRRPRNNVARLLMR</sequence>
<evidence type="ECO:0000256" key="1">
    <source>
        <dbReference type="SAM" id="SignalP"/>
    </source>
</evidence>
<evidence type="ECO:0000259" key="2">
    <source>
        <dbReference type="Pfam" id="PF01345"/>
    </source>
</evidence>
<reference evidence="3 4" key="1">
    <citation type="submission" date="2021-01" db="EMBL/GenBank/DDBJ databases">
        <title>Whole genome shotgun sequence of Planobispora longispora NBRC 13918.</title>
        <authorList>
            <person name="Komaki H."/>
            <person name="Tamura T."/>
        </authorList>
    </citation>
    <scope>NUCLEOTIDE SEQUENCE [LARGE SCALE GENOMIC DNA]</scope>
    <source>
        <strain evidence="3 4">NBRC 13918</strain>
    </source>
</reference>
<accession>A0A8J3W310</accession>
<dbReference type="GO" id="GO:0005975">
    <property type="term" value="P:carbohydrate metabolic process"/>
    <property type="evidence" value="ECO:0007669"/>
    <property type="project" value="UniProtKB-ARBA"/>
</dbReference>
<dbReference type="AlphaFoldDB" id="A0A8J3W310"/>
<protein>
    <recommendedName>
        <fullName evidence="2">DUF11 domain-containing protein</fullName>
    </recommendedName>
</protein>
<gene>
    <name evidence="3" type="ORF">Plo01_07560</name>
</gene>
<dbReference type="Pfam" id="PF01345">
    <property type="entry name" value="DUF11"/>
    <property type="match status" value="1"/>
</dbReference>
<proteinExistence type="predicted"/>
<name>A0A8J3W310_9ACTN</name>
<dbReference type="NCBIfam" id="TIGR01451">
    <property type="entry name" value="B_ant_repeat"/>
    <property type="match status" value="1"/>
</dbReference>
<comment type="caution">
    <text evidence="3">The sequence shown here is derived from an EMBL/GenBank/DDBJ whole genome shotgun (WGS) entry which is preliminary data.</text>
</comment>
<keyword evidence="1" id="KW-0732">Signal</keyword>
<dbReference type="EMBL" id="BOOH01000008">
    <property type="protein sequence ID" value="GIH74327.1"/>
    <property type="molecule type" value="Genomic_DNA"/>
</dbReference>
<evidence type="ECO:0000313" key="4">
    <source>
        <dbReference type="Proteomes" id="UP000616724"/>
    </source>
</evidence>
<dbReference type="InterPro" id="IPR047589">
    <property type="entry name" value="DUF11_rpt"/>
</dbReference>
<keyword evidence="4" id="KW-1185">Reference proteome</keyword>
<feature type="chain" id="PRO_5035234826" description="DUF11 domain-containing protein" evidence="1">
    <location>
        <begin position="30"/>
        <end position="275"/>
    </location>
</feature>
<organism evidence="3 4">
    <name type="scientific">Planobispora longispora</name>
    <dbReference type="NCBI Taxonomy" id="28887"/>
    <lineage>
        <taxon>Bacteria</taxon>
        <taxon>Bacillati</taxon>
        <taxon>Actinomycetota</taxon>
        <taxon>Actinomycetes</taxon>
        <taxon>Streptosporangiales</taxon>
        <taxon>Streptosporangiaceae</taxon>
        <taxon>Planobispora</taxon>
    </lineage>
</organism>
<evidence type="ECO:0000313" key="3">
    <source>
        <dbReference type="EMBL" id="GIH74327.1"/>
    </source>
</evidence>
<dbReference type="InterPro" id="IPR013783">
    <property type="entry name" value="Ig-like_fold"/>
</dbReference>
<feature type="domain" description="DUF11" evidence="2">
    <location>
        <begin position="40"/>
        <end position="155"/>
    </location>
</feature>